<name>A0A914YN38_9BILA</name>
<dbReference type="Proteomes" id="UP000887577">
    <property type="component" value="Unplaced"/>
</dbReference>
<keyword evidence="1" id="KW-0812">Transmembrane</keyword>
<protein>
    <submittedName>
        <fullName evidence="3">Uncharacterized protein</fullName>
    </submittedName>
</protein>
<accession>A0A914YN38</accession>
<dbReference type="InterPro" id="IPR019422">
    <property type="entry name" value="7TM_GPCR_serpentine_rcpt_Srh"/>
</dbReference>
<proteinExistence type="predicted"/>
<sequence length="130" mass="14542">MSGFPIGFLRNGNHQLTASMLGFFFGVKVKQSLIISSLAQLALSVIFIIIPISTFFGIICFQITNTANLTCILFCFFVSYAIIESIATLYFVRPYRKAMQQIVYRNFLKKKNKAVSILVVSQVAAISINK</sequence>
<dbReference type="Pfam" id="PF10318">
    <property type="entry name" value="7TM_GPCR_Srh"/>
    <property type="match status" value="1"/>
</dbReference>
<keyword evidence="2" id="KW-1185">Reference proteome</keyword>
<organism evidence="2 3">
    <name type="scientific">Panagrolaimus superbus</name>
    <dbReference type="NCBI Taxonomy" id="310955"/>
    <lineage>
        <taxon>Eukaryota</taxon>
        <taxon>Metazoa</taxon>
        <taxon>Ecdysozoa</taxon>
        <taxon>Nematoda</taxon>
        <taxon>Chromadorea</taxon>
        <taxon>Rhabditida</taxon>
        <taxon>Tylenchina</taxon>
        <taxon>Panagrolaimomorpha</taxon>
        <taxon>Panagrolaimoidea</taxon>
        <taxon>Panagrolaimidae</taxon>
        <taxon>Panagrolaimus</taxon>
    </lineage>
</organism>
<evidence type="ECO:0000313" key="2">
    <source>
        <dbReference type="Proteomes" id="UP000887577"/>
    </source>
</evidence>
<dbReference type="WBParaSite" id="PSU_v2.g20814.t1">
    <property type="protein sequence ID" value="PSU_v2.g20814.t1"/>
    <property type="gene ID" value="PSU_v2.g20814"/>
</dbReference>
<keyword evidence="1" id="KW-1133">Transmembrane helix</keyword>
<reference evidence="3" key="1">
    <citation type="submission" date="2022-11" db="UniProtKB">
        <authorList>
            <consortium name="WormBaseParasite"/>
        </authorList>
    </citation>
    <scope>IDENTIFICATION</scope>
</reference>
<evidence type="ECO:0000256" key="1">
    <source>
        <dbReference type="SAM" id="Phobius"/>
    </source>
</evidence>
<dbReference type="AlphaFoldDB" id="A0A914YN38"/>
<feature type="transmembrane region" description="Helical" evidence="1">
    <location>
        <begin position="70"/>
        <end position="92"/>
    </location>
</feature>
<keyword evidence="1" id="KW-0472">Membrane</keyword>
<evidence type="ECO:0000313" key="3">
    <source>
        <dbReference type="WBParaSite" id="PSU_v2.g20814.t1"/>
    </source>
</evidence>
<feature type="transmembrane region" description="Helical" evidence="1">
    <location>
        <begin position="41"/>
        <end position="64"/>
    </location>
</feature>